<organism evidence="1 2">
    <name type="scientific">Trichonephila inaurata madagascariensis</name>
    <dbReference type="NCBI Taxonomy" id="2747483"/>
    <lineage>
        <taxon>Eukaryota</taxon>
        <taxon>Metazoa</taxon>
        <taxon>Ecdysozoa</taxon>
        <taxon>Arthropoda</taxon>
        <taxon>Chelicerata</taxon>
        <taxon>Arachnida</taxon>
        <taxon>Araneae</taxon>
        <taxon>Araneomorphae</taxon>
        <taxon>Entelegynae</taxon>
        <taxon>Araneoidea</taxon>
        <taxon>Nephilidae</taxon>
        <taxon>Trichonephila</taxon>
        <taxon>Trichonephila inaurata</taxon>
    </lineage>
</organism>
<dbReference type="EMBL" id="BMAV01002936">
    <property type="protein sequence ID" value="GFY42181.1"/>
    <property type="molecule type" value="Genomic_DNA"/>
</dbReference>
<dbReference type="AlphaFoldDB" id="A0A8X7BRM2"/>
<protein>
    <submittedName>
        <fullName evidence="1">Uncharacterized protein</fullName>
    </submittedName>
</protein>
<dbReference type="OrthoDB" id="10419300at2759"/>
<comment type="caution">
    <text evidence="1">The sequence shown here is derived from an EMBL/GenBank/DDBJ whole genome shotgun (WGS) entry which is preliminary data.</text>
</comment>
<keyword evidence="2" id="KW-1185">Reference proteome</keyword>
<evidence type="ECO:0000313" key="1">
    <source>
        <dbReference type="EMBL" id="GFY42181.1"/>
    </source>
</evidence>
<evidence type="ECO:0000313" key="2">
    <source>
        <dbReference type="Proteomes" id="UP000886998"/>
    </source>
</evidence>
<reference evidence="1" key="1">
    <citation type="submission" date="2020-08" db="EMBL/GenBank/DDBJ databases">
        <title>Multicomponent nature underlies the extraordinary mechanical properties of spider dragline silk.</title>
        <authorList>
            <person name="Kono N."/>
            <person name="Nakamura H."/>
            <person name="Mori M."/>
            <person name="Yoshida Y."/>
            <person name="Ohtoshi R."/>
            <person name="Malay A.D."/>
            <person name="Moran D.A.P."/>
            <person name="Tomita M."/>
            <person name="Numata K."/>
            <person name="Arakawa K."/>
        </authorList>
    </citation>
    <scope>NUCLEOTIDE SEQUENCE</scope>
</reference>
<sequence>MFPVSLSVLFHVPAASDLQKCMLRGTYGCYESRPGEWLTFGLQRFVMWRDAFNWVKIVLMLQLDGAAAYLTYLNRFNLSSDHSNKVLKRVNNERYARILDFGSS</sequence>
<gene>
    <name evidence="1" type="ORF">TNIN_299331</name>
</gene>
<dbReference type="Proteomes" id="UP000886998">
    <property type="component" value="Unassembled WGS sequence"/>
</dbReference>
<name>A0A8X7BRM2_9ARAC</name>
<accession>A0A8X7BRM2</accession>
<proteinExistence type="predicted"/>